<dbReference type="Proteomes" id="UP000557217">
    <property type="component" value="Unassembled WGS sequence"/>
</dbReference>
<reference evidence="1 2" key="1">
    <citation type="submission" date="2020-08" db="EMBL/GenBank/DDBJ databases">
        <title>Genomic Encyclopedia of Type Strains, Phase IV (KMG-IV): sequencing the most valuable type-strain genomes for metagenomic binning, comparative biology and taxonomic classification.</title>
        <authorList>
            <person name="Goeker M."/>
        </authorList>
    </citation>
    <scope>NUCLEOTIDE SEQUENCE [LARGE SCALE GENOMIC DNA]</scope>
    <source>
        <strain evidence="1 2">DSM 10633</strain>
    </source>
</reference>
<proteinExistence type="predicted"/>
<name>A0A840PS77_URETH</name>
<evidence type="ECO:0000313" key="2">
    <source>
        <dbReference type="Proteomes" id="UP000557217"/>
    </source>
</evidence>
<gene>
    <name evidence="1" type="ORF">HNR36_000396</name>
</gene>
<dbReference type="AlphaFoldDB" id="A0A840PS77"/>
<dbReference type="EMBL" id="JACHGZ010000002">
    <property type="protein sequence ID" value="MBB5148014.1"/>
    <property type="molecule type" value="Genomic_DNA"/>
</dbReference>
<evidence type="ECO:0000313" key="1">
    <source>
        <dbReference type="EMBL" id="MBB5148014.1"/>
    </source>
</evidence>
<comment type="caution">
    <text evidence="1">The sequence shown here is derived from an EMBL/GenBank/DDBJ whole genome shotgun (WGS) entry which is preliminary data.</text>
</comment>
<accession>A0A840PS77</accession>
<sequence>MVSLLKEETHSQPIGSITCTLVTPLYRKEGDRLIESKEYLDKGTTKYLYRVEGNIGEIEGGLYIKDIDRKQFIISLGELEVLGDHVRTCSRNGIILRKLKKGMKYRVVSIHQKENGVMIYGINDKEFISSDEEITFQKFIPQLPLTKHV</sequence>
<dbReference type="RefSeq" id="WP_168411892.1">
    <property type="nucleotide sequence ID" value="NZ_JAAXPW010000002.1"/>
</dbReference>
<protein>
    <submittedName>
        <fullName evidence="1">Uncharacterized protein</fullName>
    </submittedName>
</protein>
<keyword evidence="2" id="KW-1185">Reference proteome</keyword>
<organism evidence="1 2">
    <name type="scientific">Ureibacillus thermosphaericus</name>
    <dbReference type="NCBI Taxonomy" id="51173"/>
    <lineage>
        <taxon>Bacteria</taxon>
        <taxon>Bacillati</taxon>
        <taxon>Bacillota</taxon>
        <taxon>Bacilli</taxon>
        <taxon>Bacillales</taxon>
        <taxon>Caryophanaceae</taxon>
        <taxon>Ureibacillus</taxon>
    </lineage>
</organism>